<name>A0A915JPN8_ROMCU</name>
<protein>
    <submittedName>
        <fullName evidence="2">Uncharacterized protein</fullName>
    </submittedName>
</protein>
<dbReference type="Proteomes" id="UP000887565">
    <property type="component" value="Unplaced"/>
</dbReference>
<dbReference type="WBParaSite" id="nRc.2.0.1.t27886-RA">
    <property type="protein sequence ID" value="nRc.2.0.1.t27886-RA"/>
    <property type="gene ID" value="nRc.2.0.1.g27886"/>
</dbReference>
<accession>A0A915JPN8</accession>
<reference evidence="2" key="1">
    <citation type="submission" date="2022-11" db="UniProtKB">
        <authorList>
            <consortium name="WormBaseParasite"/>
        </authorList>
    </citation>
    <scope>IDENTIFICATION</scope>
</reference>
<evidence type="ECO:0000313" key="2">
    <source>
        <dbReference type="WBParaSite" id="nRc.2.0.1.t27886-RA"/>
    </source>
</evidence>
<sequence length="66" mass="7494">TPRSQTNGIIGRFAHQSLRPNLQVNRKAIIYNFLPGASARAIDHAVQSFAWVIEIDIDESIFMLKR</sequence>
<dbReference type="AlphaFoldDB" id="A0A915JPN8"/>
<proteinExistence type="predicted"/>
<organism evidence="1 2">
    <name type="scientific">Romanomermis culicivorax</name>
    <name type="common">Nematode worm</name>
    <dbReference type="NCBI Taxonomy" id="13658"/>
    <lineage>
        <taxon>Eukaryota</taxon>
        <taxon>Metazoa</taxon>
        <taxon>Ecdysozoa</taxon>
        <taxon>Nematoda</taxon>
        <taxon>Enoplea</taxon>
        <taxon>Dorylaimia</taxon>
        <taxon>Mermithida</taxon>
        <taxon>Mermithoidea</taxon>
        <taxon>Mermithidae</taxon>
        <taxon>Romanomermis</taxon>
    </lineage>
</organism>
<evidence type="ECO:0000313" key="1">
    <source>
        <dbReference type="Proteomes" id="UP000887565"/>
    </source>
</evidence>
<keyword evidence="1" id="KW-1185">Reference proteome</keyword>